<evidence type="ECO:0000313" key="12">
    <source>
        <dbReference type="Proteomes" id="UP001549321"/>
    </source>
</evidence>
<sequence>MTEIFSWPFAAEILPALLRGAVVTFIATIGGFFASLVIGAVLLALGRSRQTALAWLGRGLVELLRSTPLLIQVYVLFFVLPDAGIVLEPVTTGILALGLYHGAYVAEAYRAGLDSIPRGQWDAIESLRFSRFAAYRYLILPQAIAPLVPSLGNTFITMLKDTPILAAITVPELMFAANDAGSQSFRYVEPMTMAAIAYLVMSLIAAFAVFLLRERLGARYA</sequence>
<dbReference type="Gene3D" id="1.10.3720.10">
    <property type="entry name" value="MetI-like"/>
    <property type="match status" value="1"/>
</dbReference>
<feature type="domain" description="ABC transmembrane type-1" evidence="10">
    <location>
        <begin position="21"/>
        <end position="209"/>
    </location>
</feature>
<evidence type="ECO:0000256" key="5">
    <source>
        <dbReference type="ARBA" id="ARBA00022692"/>
    </source>
</evidence>
<evidence type="ECO:0000256" key="3">
    <source>
        <dbReference type="ARBA" id="ARBA00022448"/>
    </source>
</evidence>
<keyword evidence="12" id="KW-1185">Reference proteome</keyword>
<dbReference type="RefSeq" id="WP_354554380.1">
    <property type="nucleotide sequence ID" value="NZ_JBEPSM010000005.1"/>
</dbReference>
<dbReference type="PROSITE" id="PS50928">
    <property type="entry name" value="ABC_TM1"/>
    <property type="match status" value="1"/>
</dbReference>
<accession>A0ABV2R5X4</accession>
<evidence type="ECO:0000256" key="4">
    <source>
        <dbReference type="ARBA" id="ARBA00022475"/>
    </source>
</evidence>
<comment type="similarity">
    <text evidence="2">Belongs to the binding-protein-dependent transport system permease family. HisMQ subfamily.</text>
</comment>
<dbReference type="Pfam" id="PF00528">
    <property type="entry name" value="BPD_transp_1"/>
    <property type="match status" value="1"/>
</dbReference>
<feature type="transmembrane region" description="Helical" evidence="9">
    <location>
        <begin position="134"/>
        <end position="156"/>
    </location>
</feature>
<dbReference type="NCBIfam" id="TIGR03003">
    <property type="entry name" value="ectoine_ehuD"/>
    <property type="match status" value="1"/>
</dbReference>
<name>A0ABV2R5X4_9HYPH</name>
<evidence type="ECO:0000256" key="7">
    <source>
        <dbReference type="ARBA" id="ARBA00022989"/>
    </source>
</evidence>
<evidence type="ECO:0000256" key="6">
    <source>
        <dbReference type="ARBA" id="ARBA00022970"/>
    </source>
</evidence>
<evidence type="ECO:0000256" key="8">
    <source>
        <dbReference type="ARBA" id="ARBA00023136"/>
    </source>
</evidence>
<evidence type="ECO:0000256" key="9">
    <source>
        <dbReference type="RuleBase" id="RU363032"/>
    </source>
</evidence>
<dbReference type="Proteomes" id="UP001549321">
    <property type="component" value="Unassembled WGS sequence"/>
</dbReference>
<dbReference type="PANTHER" id="PTHR30614:SF0">
    <property type="entry name" value="L-CYSTINE TRANSPORT SYSTEM PERMEASE PROTEIN TCYL"/>
    <property type="match status" value="1"/>
</dbReference>
<protein>
    <submittedName>
        <fullName evidence="11">Polar amino acid transport system permease protein</fullName>
    </submittedName>
</protein>
<keyword evidence="5 9" id="KW-0812">Transmembrane</keyword>
<organism evidence="11 12">
    <name type="scientific">Kaistia defluvii</name>
    <dbReference type="NCBI Taxonomy" id="410841"/>
    <lineage>
        <taxon>Bacteria</taxon>
        <taxon>Pseudomonadati</taxon>
        <taxon>Pseudomonadota</taxon>
        <taxon>Alphaproteobacteria</taxon>
        <taxon>Hyphomicrobiales</taxon>
        <taxon>Kaistiaceae</taxon>
        <taxon>Kaistia</taxon>
    </lineage>
</organism>
<proteinExistence type="inferred from homology"/>
<dbReference type="InterPro" id="IPR035906">
    <property type="entry name" value="MetI-like_sf"/>
</dbReference>
<keyword evidence="4" id="KW-1003">Cell membrane</keyword>
<dbReference type="PANTHER" id="PTHR30614">
    <property type="entry name" value="MEMBRANE COMPONENT OF AMINO ACID ABC TRANSPORTER"/>
    <property type="match status" value="1"/>
</dbReference>
<dbReference type="InterPro" id="IPR014341">
    <property type="entry name" value="Ectoine_EhuD"/>
</dbReference>
<reference evidence="11 12" key="1">
    <citation type="submission" date="2024-06" db="EMBL/GenBank/DDBJ databases">
        <title>Sorghum-associated microbial communities from plants grown in Nebraska, USA.</title>
        <authorList>
            <person name="Schachtman D."/>
        </authorList>
    </citation>
    <scope>NUCLEOTIDE SEQUENCE [LARGE SCALE GENOMIC DNA]</scope>
    <source>
        <strain evidence="11 12">3207</strain>
    </source>
</reference>
<keyword evidence="6" id="KW-0029">Amino-acid transport</keyword>
<dbReference type="SUPFAM" id="SSF161098">
    <property type="entry name" value="MetI-like"/>
    <property type="match status" value="1"/>
</dbReference>
<keyword evidence="8 9" id="KW-0472">Membrane</keyword>
<evidence type="ECO:0000256" key="1">
    <source>
        <dbReference type="ARBA" id="ARBA00004429"/>
    </source>
</evidence>
<dbReference type="EMBL" id="JBEPSM010000005">
    <property type="protein sequence ID" value="MET4636663.1"/>
    <property type="molecule type" value="Genomic_DNA"/>
</dbReference>
<dbReference type="InterPro" id="IPR010065">
    <property type="entry name" value="AA_ABC_transptr_permease_3TM"/>
</dbReference>
<gene>
    <name evidence="11" type="ORF">ABIE08_004626</name>
</gene>
<dbReference type="InterPro" id="IPR043429">
    <property type="entry name" value="ArtM/GltK/GlnP/TcyL/YhdX-like"/>
</dbReference>
<feature type="transmembrane region" description="Helical" evidence="9">
    <location>
        <begin position="191"/>
        <end position="212"/>
    </location>
</feature>
<comment type="caution">
    <text evidence="11">The sequence shown here is derived from an EMBL/GenBank/DDBJ whole genome shotgun (WGS) entry which is preliminary data.</text>
</comment>
<feature type="transmembrane region" description="Helical" evidence="9">
    <location>
        <begin position="20"/>
        <end position="46"/>
    </location>
</feature>
<dbReference type="NCBIfam" id="TIGR01726">
    <property type="entry name" value="HEQRo_perm_3TM"/>
    <property type="match status" value="1"/>
</dbReference>
<evidence type="ECO:0000259" key="10">
    <source>
        <dbReference type="PROSITE" id="PS50928"/>
    </source>
</evidence>
<dbReference type="CDD" id="cd06261">
    <property type="entry name" value="TM_PBP2"/>
    <property type="match status" value="1"/>
</dbReference>
<evidence type="ECO:0000256" key="2">
    <source>
        <dbReference type="ARBA" id="ARBA00010072"/>
    </source>
</evidence>
<dbReference type="InterPro" id="IPR000515">
    <property type="entry name" value="MetI-like"/>
</dbReference>
<keyword evidence="7 9" id="KW-1133">Transmembrane helix</keyword>
<comment type="subcellular location">
    <subcellularLocation>
        <location evidence="1">Cell inner membrane</location>
        <topology evidence="1">Multi-pass membrane protein</topology>
    </subcellularLocation>
    <subcellularLocation>
        <location evidence="9">Cell membrane</location>
        <topology evidence="9">Multi-pass membrane protein</topology>
    </subcellularLocation>
</comment>
<evidence type="ECO:0000313" key="11">
    <source>
        <dbReference type="EMBL" id="MET4636663.1"/>
    </source>
</evidence>
<keyword evidence="3 9" id="KW-0813">Transport</keyword>